<organism evidence="2 3">
    <name type="scientific">Actinomadura rudentiformis</name>
    <dbReference type="NCBI Taxonomy" id="359158"/>
    <lineage>
        <taxon>Bacteria</taxon>
        <taxon>Bacillati</taxon>
        <taxon>Actinomycetota</taxon>
        <taxon>Actinomycetes</taxon>
        <taxon>Streptosporangiales</taxon>
        <taxon>Thermomonosporaceae</taxon>
        <taxon>Actinomadura</taxon>
    </lineage>
</organism>
<keyword evidence="1" id="KW-0812">Transmembrane</keyword>
<keyword evidence="3" id="KW-1185">Reference proteome</keyword>
<dbReference type="RefSeq" id="WP_151563364.1">
    <property type="nucleotide sequence ID" value="NZ_WBMT01000011.1"/>
</dbReference>
<reference evidence="2 3" key="1">
    <citation type="submission" date="2019-09" db="EMBL/GenBank/DDBJ databases">
        <title>Actinomadura physcomitrii sp. nov., a novel actinomycete isolated from moss [Physcomitrium sphaericum (Ludw) Fuernr].</title>
        <authorList>
            <person name="Zhuang X."/>
            <person name="Liu C."/>
        </authorList>
    </citation>
    <scope>NUCLEOTIDE SEQUENCE [LARGE SCALE GENOMIC DNA]</scope>
    <source>
        <strain evidence="2 3">HMC1</strain>
    </source>
</reference>
<dbReference type="Proteomes" id="UP000468735">
    <property type="component" value="Unassembled WGS sequence"/>
</dbReference>
<accession>A0A6H9YIG0</accession>
<dbReference type="EMBL" id="WBMT01000011">
    <property type="protein sequence ID" value="KAB2346434.1"/>
    <property type="molecule type" value="Genomic_DNA"/>
</dbReference>
<feature type="transmembrane region" description="Helical" evidence="1">
    <location>
        <begin position="31"/>
        <end position="56"/>
    </location>
</feature>
<comment type="caution">
    <text evidence="2">The sequence shown here is derived from an EMBL/GenBank/DDBJ whole genome shotgun (WGS) entry which is preliminary data.</text>
</comment>
<feature type="transmembrane region" description="Helical" evidence="1">
    <location>
        <begin position="68"/>
        <end position="87"/>
    </location>
</feature>
<evidence type="ECO:0000313" key="3">
    <source>
        <dbReference type="Proteomes" id="UP000468735"/>
    </source>
</evidence>
<keyword evidence="1" id="KW-1133">Transmembrane helix</keyword>
<protein>
    <submittedName>
        <fullName evidence="2">Uncharacterized protein</fullName>
    </submittedName>
</protein>
<feature type="transmembrane region" description="Helical" evidence="1">
    <location>
        <begin position="107"/>
        <end position="123"/>
    </location>
</feature>
<name>A0A6H9YIG0_9ACTN</name>
<evidence type="ECO:0000256" key="1">
    <source>
        <dbReference type="SAM" id="Phobius"/>
    </source>
</evidence>
<gene>
    <name evidence="2" type="ORF">F8566_23495</name>
</gene>
<dbReference type="AlphaFoldDB" id="A0A6H9YIG0"/>
<keyword evidence="1" id="KW-0472">Membrane</keyword>
<proteinExistence type="predicted"/>
<sequence>MKTRIALYAVGGSLILLGLRGIVTESEPRSWVVWFAGAVLLHDFVLVPAVLVIGVLTAWLPVACRTPVRAALIVAGALTLVASPMVLSTGQRPDNPSILPLSYGRSLVILLALVVAVTAIWLLRKRTQK</sequence>
<evidence type="ECO:0000313" key="2">
    <source>
        <dbReference type="EMBL" id="KAB2346434.1"/>
    </source>
</evidence>
<dbReference type="OrthoDB" id="3483782at2"/>